<organism evidence="3 4">
    <name type="scientific">Drosophila kikkawai</name>
    <name type="common">Fruit fly</name>
    <dbReference type="NCBI Taxonomy" id="30033"/>
    <lineage>
        <taxon>Eukaryota</taxon>
        <taxon>Metazoa</taxon>
        <taxon>Ecdysozoa</taxon>
        <taxon>Arthropoda</taxon>
        <taxon>Hexapoda</taxon>
        <taxon>Insecta</taxon>
        <taxon>Pterygota</taxon>
        <taxon>Neoptera</taxon>
        <taxon>Endopterygota</taxon>
        <taxon>Diptera</taxon>
        <taxon>Brachycera</taxon>
        <taxon>Muscomorpha</taxon>
        <taxon>Ephydroidea</taxon>
        <taxon>Drosophilidae</taxon>
        <taxon>Drosophila</taxon>
        <taxon>Sophophora</taxon>
    </lineage>
</organism>
<keyword evidence="3" id="KW-1185">Reference proteome</keyword>
<keyword evidence="2" id="KW-0732">Signal</keyword>
<name>A0A6P4I9H1_DROKI</name>
<dbReference type="GeneID" id="108072694"/>
<proteinExistence type="predicted"/>
<sequence>MRLVFVSSLIVFLGISLASSKLLGESSNRAKLKRLNKSDMAKMIEDSKLLEKLAKETYFGKVPTSEETYKTKDSTSGETYLSKDPTDEETHLSKDPTDEETYLTKDPTAEQTRDATGISGKEEEELLAEEDDEEEDEATVDKPTDAVPLNFLKYPEYVEDFKPYPRFAILRNGYVHHMNLDF</sequence>
<accession>A0A6P4I9H1</accession>
<dbReference type="Proteomes" id="UP001652661">
    <property type="component" value="Chromosome 3L"/>
</dbReference>
<evidence type="ECO:0000313" key="3">
    <source>
        <dbReference type="Proteomes" id="UP001652661"/>
    </source>
</evidence>
<evidence type="ECO:0000256" key="2">
    <source>
        <dbReference type="SAM" id="SignalP"/>
    </source>
</evidence>
<evidence type="ECO:0000256" key="1">
    <source>
        <dbReference type="SAM" id="MobiDB-lite"/>
    </source>
</evidence>
<reference evidence="4" key="1">
    <citation type="submission" date="2025-08" db="UniProtKB">
        <authorList>
            <consortium name="RefSeq"/>
        </authorList>
    </citation>
    <scope>IDENTIFICATION</scope>
    <source>
        <strain evidence="4">14028-0561.14</strain>
        <tissue evidence="4">Whole fly</tissue>
    </source>
</reference>
<dbReference type="RefSeq" id="XP_017019421.1">
    <property type="nucleotide sequence ID" value="XM_017163932.3"/>
</dbReference>
<dbReference type="AlphaFoldDB" id="A0A6P4I9H1"/>
<gene>
    <name evidence="4" type="primary">LOC108072694</name>
</gene>
<dbReference type="OrthoDB" id="7865835at2759"/>
<protein>
    <submittedName>
        <fullName evidence="4">Uncharacterized protein</fullName>
    </submittedName>
</protein>
<feature type="signal peptide" evidence="2">
    <location>
        <begin position="1"/>
        <end position="20"/>
    </location>
</feature>
<feature type="chain" id="PRO_5028011669" evidence="2">
    <location>
        <begin position="21"/>
        <end position="182"/>
    </location>
</feature>
<feature type="compositionally biased region" description="Basic and acidic residues" evidence="1">
    <location>
        <begin position="84"/>
        <end position="96"/>
    </location>
</feature>
<feature type="region of interest" description="Disordered" evidence="1">
    <location>
        <begin position="66"/>
        <end position="146"/>
    </location>
</feature>
<evidence type="ECO:0000313" key="4">
    <source>
        <dbReference type="RefSeq" id="XP_017019421.1"/>
    </source>
</evidence>
<feature type="compositionally biased region" description="Acidic residues" evidence="1">
    <location>
        <begin position="122"/>
        <end position="138"/>
    </location>
</feature>